<evidence type="ECO:0000256" key="5">
    <source>
        <dbReference type="SAM" id="MobiDB-lite"/>
    </source>
</evidence>
<dbReference type="InterPro" id="IPR001841">
    <property type="entry name" value="Znf_RING"/>
</dbReference>
<evidence type="ECO:0000256" key="4">
    <source>
        <dbReference type="PROSITE-ProRule" id="PRU00175"/>
    </source>
</evidence>
<evidence type="ECO:0000256" key="1">
    <source>
        <dbReference type="ARBA" id="ARBA00022723"/>
    </source>
</evidence>
<dbReference type="SMART" id="SM00184">
    <property type="entry name" value="RING"/>
    <property type="match status" value="1"/>
</dbReference>
<dbReference type="Pfam" id="PF03105">
    <property type="entry name" value="SPX"/>
    <property type="match status" value="1"/>
</dbReference>
<dbReference type="GO" id="GO:0008270">
    <property type="term" value="F:zinc ion binding"/>
    <property type="evidence" value="ECO:0007669"/>
    <property type="project" value="UniProtKB-KW"/>
</dbReference>
<proteinExistence type="predicted"/>
<dbReference type="Proteomes" id="UP000654370">
    <property type="component" value="Unassembled WGS sequence"/>
</dbReference>
<accession>A0A8H7UNC5</accession>
<organism evidence="8 9">
    <name type="scientific">Mortierella isabellina</name>
    <name type="common">Filamentous fungus</name>
    <name type="synonym">Umbelopsis isabellina</name>
    <dbReference type="NCBI Taxonomy" id="91625"/>
    <lineage>
        <taxon>Eukaryota</taxon>
        <taxon>Fungi</taxon>
        <taxon>Fungi incertae sedis</taxon>
        <taxon>Mucoromycota</taxon>
        <taxon>Mucoromycotina</taxon>
        <taxon>Umbelopsidomycetes</taxon>
        <taxon>Umbelopsidales</taxon>
        <taxon>Umbelopsidaceae</taxon>
        <taxon>Umbelopsis</taxon>
    </lineage>
</organism>
<dbReference type="InterPro" id="IPR013083">
    <property type="entry name" value="Znf_RING/FYVE/PHD"/>
</dbReference>
<dbReference type="OrthoDB" id="5588846at2759"/>
<evidence type="ECO:0000313" key="9">
    <source>
        <dbReference type="Proteomes" id="UP000654370"/>
    </source>
</evidence>
<dbReference type="AlphaFoldDB" id="A0A8H7UNC5"/>
<keyword evidence="3" id="KW-0862">Zinc</keyword>
<gene>
    <name evidence="8" type="ORF">INT43_002536</name>
</gene>
<dbReference type="PROSITE" id="PS00518">
    <property type="entry name" value="ZF_RING_1"/>
    <property type="match status" value="1"/>
</dbReference>
<evidence type="ECO:0000313" key="8">
    <source>
        <dbReference type="EMBL" id="KAG2186098.1"/>
    </source>
</evidence>
<keyword evidence="2 4" id="KW-0863">Zinc-finger</keyword>
<dbReference type="InterPro" id="IPR018957">
    <property type="entry name" value="Znf_C3HC4_RING-type"/>
</dbReference>
<dbReference type="InterPro" id="IPR004331">
    <property type="entry name" value="SPX_dom"/>
</dbReference>
<sequence>MKFAKKLESTASELPIEWRPYLLKYKPLKKCINRIVAEMETRGLTAQVGPDAKESGDAQRVEYLFSGDTGDLHPWLKIAIQGDNDSDGCHNKGSVVSNLSPNEGVANAQDSEMPEMSTSDGEPSDSSERSSGDYIYVELNSEVEFFNILTTDMSNAMTLNSSSGMHIHCYALLTFICHALTNKFDLQASPKNNDMYIWREIFRLYIEKNIFRGSIEKSKDKMQAFADEIQTTKMLKKMQAKRSKKALQTFLELNASLMIFHQFYNVNQTAVTKILKKHDKRSGLSASSEFPIFMQKDQFFSNGMLEMIYKIINTKLITIIPQLDDYNCPVCYAIAWRPIRLSCEHVFCVRCLIKAQRKGLSRCPVCRAEKAVTNADATNLDIPLQNFMQLYFKREIKEKRKENEREQAIADCQAITGQKFTGDEACVIM</sequence>
<comment type="caution">
    <text evidence="8">The sequence shown here is derived from an EMBL/GenBank/DDBJ whole genome shotgun (WGS) entry which is preliminary data.</text>
</comment>
<evidence type="ECO:0000259" key="6">
    <source>
        <dbReference type="PROSITE" id="PS50089"/>
    </source>
</evidence>
<dbReference type="PROSITE" id="PS50089">
    <property type="entry name" value="ZF_RING_2"/>
    <property type="match status" value="1"/>
</dbReference>
<keyword evidence="9" id="KW-1185">Reference proteome</keyword>
<evidence type="ECO:0000256" key="2">
    <source>
        <dbReference type="ARBA" id="ARBA00022771"/>
    </source>
</evidence>
<dbReference type="Pfam" id="PF00097">
    <property type="entry name" value="zf-C3HC4"/>
    <property type="match status" value="1"/>
</dbReference>
<feature type="domain" description="RING-type" evidence="6">
    <location>
        <begin position="328"/>
        <end position="367"/>
    </location>
</feature>
<dbReference type="PANTHER" id="PTHR23327:SF51">
    <property type="entry name" value="TRANSCRIPTIONAL REGULATOR OF YEAST FORM ADHERENCE 3"/>
    <property type="match status" value="1"/>
</dbReference>
<dbReference type="PANTHER" id="PTHR23327">
    <property type="entry name" value="RING FINGER PROTEIN 127"/>
    <property type="match status" value="1"/>
</dbReference>
<dbReference type="Gene3D" id="3.30.40.10">
    <property type="entry name" value="Zinc/RING finger domain, C3HC4 (zinc finger)"/>
    <property type="match status" value="1"/>
</dbReference>
<evidence type="ECO:0000259" key="7">
    <source>
        <dbReference type="PROSITE" id="PS51382"/>
    </source>
</evidence>
<protein>
    <recommendedName>
        <fullName evidence="10">SPX domain-containing protein</fullName>
    </recommendedName>
</protein>
<feature type="domain" description="SPX" evidence="7">
    <location>
        <begin position="1"/>
        <end position="292"/>
    </location>
</feature>
<evidence type="ECO:0000256" key="3">
    <source>
        <dbReference type="ARBA" id="ARBA00022833"/>
    </source>
</evidence>
<name>A0A8H7UNC5_MORIS</name>
<dbReference type="SUPFAM" id="SSF57850">
    <property type="entry name" value="RING/U-box"/>
    <property type="match status" value="1"/>
</dbReference>
<reference evidence="8" key="1">
    <citation type="submission" date="2020-12" db="EMBL/GenBank/DDBJ databases">
        <title>Metabolic potential, ecology and presence of endohyphal bacteria is reflected in genomic diversity of Mucoromycotina.</title>
        <authorList>
            <person name="Muszewska A."/>
            <person name="Okrasinska A."/>
            <person name="Steczkiewicz K."/>
            <person name="Drgas O."/>
            <person name="Orlowska M."/>
            <person name="Perlinska-Lenart U."/>
            <person name="Aleksandrzak-Piekarczyk T."/>
            <person name="Szatraj K."/>
            <person name="Zielenkiewicz U."/>
            <person name="Pilsyk S."/>
            <person name="Malc E."/>
            <person name="Mieczkowski P."/>
            <person name="Kruszewska J.S."/>
            <person name="Biernat P."/>
            <person name="Pawlowska J."/>
        </authorList>
    </citation>
    <scope>NUCLEOTIDE SEQUENCE</scope>
    <source>
        <strain evidence="8">WA0000067209</strain>
    </source>
</reference>
<feature type="region of interest" description="Disordered" evidence="5">
    <location>
        <begin position="90"/>
        <end position="130"/>
    </location>
</feature>
<dbReference type="PROSITE" id="PS51382">
    <property type="entry name" value="SPX"/>
    <property type="match status" value="1"/>
</dbReference>
<dbReference type="EMBL" id="JAEPQZ010000001">
    <property type="protein sequence ID" value="KAG2186098.1"/>
    <property type="molecule type" value="Genomic_DNA"/>
</dbReference>
<keyword evidence="1" id="KW-0479">Metal-binding</keyword>
<dbReference type="InterPro" id="IPR017907">
    <property type="entry name" value="Znf_RING_CS"/>
</dbReference>
<evidence type="ECO:0008006" key="10">
    <source>
        <dbReference type="Google" id="ProtNLM"/>
    </source>
</evidence>